<dbReference type="Proteomes" id="UP000053660">
    <property type="component" value="Unassembled WGS sequence"/>
</dbReference>
<dbReference type="GO" id="GO:0002161">
    <property type="term" value="F:aminoacyl-tRNA deacylase activity"/>
    <property type="evidence" value="ECO:0007669"/>
    <property type="project" value="InterPro"/>
</dbReference>
<evidence type="ECO:0000256" key="5">
    <source>
        <dbReference type="ARBA" id="ARBA00022917"/>
    </source>
</evidence>
<gene>
    <name evidence="7" type="ORF">OESDEN_00470</name>
</gene>
<dbReference type="InterPro" id="IPR004493">
    <property type="entry name" value="Leu-tRNA-synth_Ia_arc/euk"/>
</dbReference>
<dbReference type="Gene3D" id="3.90.740.10">
    <property type="entry name" value="Valyl/Leucyl/Isoleucyl-tRNA synthetase, editing domain"/>
    <property type="match status" value="1"/>
</dbReference>
<dbReference type="SUPFAM" id="SSF52374">
    <property type="entry name" value="Nucleotidylyl transferase"/>
    <property type="match status" value="1"/>
</dbReference>
<accession>A0A0B1TQI9</accession>
<keyword evidence="3" id="KW-0547">Nucleotide-binding</keyword>
<keyword evidence="6" id="KW-0030">Aminoacyl-tRNA synthetase</keyword>
<protein>
    <submittedName>
        <fullName evidence="7">Uncharacterized protein</fullName>
    </submittedName>
</protein>
<evidence type="ECO:0000256" key="2">
    <source>
        <dbReference type="ARBA" id="ARBA00022598"/>
    </source>
</evidence>
<keyword evidence="2" id="KW-0436">Ligase</keyword>
<dbReference type="OrthoDB" id="10249672at2759"/>
<dbReference type="Gene3D" id="3.40.50.620">
    <property type="entry name" value="HUPs"/>
    <property type="match status" value="1"/>
</dbReference>
<dbReference type="GO" id="GO:0006429">
    <property type="term" value="P:leucyl-tRNA aminoacylation"/>
    <property type="evidence" value="ECO:0007669"/>
    <property type="project" value="InterPro"/>
</dbReference>
<reference evidence="7 8" key="1">
    <citation type="submission" date="2014-03" db="EMBL/GenBank/DDBJ databases">
        <title>Draft genome of the hookworm Oesophagostomum dentatum.</title>
        <authorList>
            <person name="Mitreva M."/>
        </authorList>
    </citation>
    <scope>NUCLEOTIDE SEQUENCE [LARGE SCALE GENOMIC DNA]</scope>
    <source>
        <strain evidence="7 8">OD-Hann</strain>
    </source>
</reference>
<evidence type="ECO:0000256" key="3">
    <source>
        <dbReference type="ARBA" id="ARBA00022741"/>
    </source>
</evidence>
<name>A0A0B1TQI9_OESDE</name>
<dbReference type="InterPro" id="IPR009008">
    <property type="entry name" value="Val/Leu/Ile-tRNA-synth_edit"/>
</dbReference>
<evidence type="ECO:0000313" key="7">
    <source>
        <dbReference type="EMBL" id="KHJ99534.1"/>
    </source>
</evidence>
<dbReference type="GO" id="GO:0005524">
    <property type="term" value="F:ATP binding"/>
    <property type="evidence" value="ECO:0007669"/>
    <property type="project" value="UniProtKB-KW"/>
</dbReference>
<keyword evidence="4" id="KW-0067">ATP-binding</keyword>
<dbReference type="EMBL" id="KN549216">
    <property type="protein sequence ID" value="KHJ99534.1"/>
    <property type="molecule type" value="Genomic_DNA"/>
</dbReference>
<proteinExistence type="inferred from homology"/>
<evidence type="ECO:0000256" key="4">
    <source>
        <dbReference type="ARBA" id="ARBA00022840"/>
    </source>
</evidence>
<comment type="similarity">
    <text evidence="1">Belongs to the class-I aminoacyl-tRNA synthetase family.</text>
</comment>
<organism evidence="7 8">
    <name type="scientific">Oesophagostomum dentatum</name>
    <name type="common">Nodular worm</name>
    <dbReference type="NCBI Taxonomy" id="61180"/>
    <lineage>
        <taxon>Eukaryota</taxon>
        <taxon>Metazoa</taxon>
        <taxon>Ecdysozoa</taxon>
        <taxon>Nematoda</taxon>
        <taxon>Chromadorea</taxon>
        <taxon>Rhabditida</taxon>
        <taxon>Rhabditina</taxon>
        <taxon>Rhabditomorpha</taxon>
        <taxon>Strongyloidea</taxon>
        <taxon>Strongylidae</taxon>
        <taxon>Oesophagostomum</taxon>
    </lineage>
</organism>
<dbReference type="PANTHER" id="PTHR45794:SF1">
    <property type="entry name" value="LEUCINE--TRNA LIGASE, CYTOPLASMIC"/>
    <property type="match status" value="1"/>
</dbReference>
<evidence type="ECO:0000256" key="1">
    <source>
        <dbReference type="ARBA" id="ARBA00005594"/>
    </source>
</evidence>
<dbReference type="GO" id="GO:0004823">
    <property type="term" value="F:leucine-tRNA ligase activity"/>
    <property type="evidence" value="ECO:0007669"/>
    <property type="project" value="InterPro"/>
</dbReference>
<keyword evidence="8" id="KW-1185">Reference proteome</keyword>
<evidence type="ECO:0000256" key="6">
    <source>
        <dbReference type="ARBA" id="ARBA00023146"/>
    </source>
</evidence>
<dbReference type="AlphaFoldDB" id="A0A0B1TQI9"/>
<sequence>MPVSILVPMCWYADKTFADKLKKETEDFSYPPRILFVRFTEEEEESPKEQVPSIDEITKDKSKGKKVDWRCSFITTDGNPYYDSFVRRQFGKLYAAKKVDFAKRYTVYSSKDVQPCINHNRSTGEGVGPQQYILIQLQTD</sequence>
<evidence type="ECO:0000313" key="8">
    <source>
        <dbReference type="Proteomes" id="UP000053660"/>
    </source>
</evidence>
<dbReference type="InterPro" id="IPR014729">
    <property type="entry name" value="Rossmann-like_a/b/a_fold"/>
</dbReference>
<keyword evidence="5" id="KW-0648">Protein biosynthesis</keyword>
<dbReference type="PANTHER" id="PTHR45794">
    <property type="entry name" value="LEUCYL-TRNA SYNTHETASE"/>
    <property type="match status" value="1"/>
</dbReference>